<dbReference type="Pfam" id="PF26526">
    <property type="entry name" value="DUF8175"/>
    <property type="match status" value="1"/>
</dbReference>
<dbReference type="Proteomes" id="UP000250006">
    <property type="component" value="Unassembled WGS sequence"/>
</dbReference>
<organism evidence="4 5">
    <name type="scientific">Actinomyces bovis</name>
    <dbReference type="NCBI Taxonomy" id="1658"/>
    <lineage>
        <taxon>Bacteria</taxon>
        <taxon>Bacillati</taxon>
        <taxon>Actinomycetota</taxon>
        <taxon>Actinomycetes</taxon>
        <taxon>Actinomycetales</taxon>
        <taxon>Actinomycetaceae</taxon>
        <taxon>Actinomyces</taxon>
    </lineage>
</organism>
<protein>
    <recommendedName>
        <fullName evidence="3">DUF8175 domain-containing protein</fullName>
    </recommendedName>
</protein>
<comment type="caution">
    <text evidence="4">The sequence shown here is derived from an EMBL/GenBank/DDBJ whole genome shotgun (WGS) entry which is preliminary data.</text>
</comment>
<accession>A0ABY1VNZ5</accession>
<reference evidence="4 5" key="1">
    <citation type="submission" date="2018-06" db="EMBL/GenBank/DDBJ databases">
        <authorList>
            <consortium name="Pathogen Informatics"/>
            <person name="Doyle S."/>
        </authorList>
    </citation>
    <scope>NUCLEOTIDE SEQUENCE [LARGE SCALE GENOMIC DNA]</scope>
    <source>
        <strain evidence="4 5">NCTC11535</strain>
    </source>
</reference>
<proteinExistence type="predicted"/>
<dbReference type="InterPro" id="IPR058488">
    <property type="entry name" value="DUF8175"/>
</dbReference>
<sequence>MPQEEPNLFNKSFALSAGFIFLLVIGLVWLLVDGGVSRTTVPSGAVSDSGVQAPEVTPTNGVDTPDLGCKMPQGDQKVPTGALGAEVIQVGSDLVVPFVPGAGPGVREGITRCFTHSPTGAVVAATNFLKWLSSNRKLDEVTAKLIAPGPDRDRMLKDVKTNWDGSTTPALTVLGYKTEIRGRDEVLVTLATALPSDLSHMVSWQLVMTWAEDDWKVRPSPTGDWGGRVIKSLADERFAAWTV</sequence>
<name>A0ABY1VNZ5_9ACTO</name>
<evidence type="ECO:0000256" key="1">
    <source>
        <dbReference type="SAM" id="MobiDB-lite"/>
    </source>
</evidence>
<keyword evidence="2" id="KW-0812">Transmembrane</keyword>
<feature type="transmembrane region" description="Helical" evidence="2">
    <location>
        <begin position="12"/>
        <end position="32"/>
    </location>
</feature>
<evidence type="ECO:0000313" key="5">
    <source>
        <dbReference type="Proteomes" id="UP000250006"/>
    </source>
</evidence>
<evidence type="ECO:0000256" key="2">
    <source>
        <dbReference type="SAM" id="Phobius"/>
    </source>
</evidence>
<keyword evidence="5" id="KW-1185">Reference proteome</keyword>
<evidence type="ECO:0000259" key="3">
    <source>
        <dbReference type="Pfam" id="PF26526"/>
    </source>
</evidence>
<gene>
    <name evidence="4" type="ORF">NCTC11535_01131</name>
</gene>
<feature type="domain" description="DUF8175" evidence="3">
    <location>
        <begin position="54"/>
        <end position="234"/>
    </location>
</feature>
<feature type="region of interest" description="Disordered" evidence="1">
    <location>
        <begin position="43"/>
        <end position="63"/>
    </location>
</feature>
<keyword evidence="2" id="KW-0472">Membrane</keyword>
<dbReference type="RefSeq" id="WP_111836435.1">
    <property type="nucleotide sequence ID" value="NZ_UAPQ01000007.1"/>
</dbReference>
<keyword evidence="2" id="KW-1133">Transmembrane helix</keyword>
<evidence type="ECO:0000313" key="4">
    <source>
        <dbReference type="EMBL" id="SPT53467.1"/>
    </source>
</evidence>
<dbReference type="EMBL" id="UAPQ01000007">
    <property type="protein sequence ID" value="SPT53467.1"/>
    <property type="molecule type" value="Genomic_DNA"/>
</dbReference>